<comment type="caution">
    <text evidence="1">The sequence shown here is derived from an EMBL/GenBank/DDBJ whole genome shotgun (WGS) entry which is preliminary data.</text>
</comment>
<dbReference type="PROSITE" id="PS51257">
    <property type="entry name" value="PROKAR_LIPOPROTEIN"/>
    <property type="match status" value="1"/>
</dbReference>
<name>A0A968KSN9_9SPIO</name>
<dbReference type="RefSeq" id="WP_167700125.1">
    <property type="nucleotide sequence ID" value="NZ_CP118174.1"/>
</dbReference>
<protein>
    <recommendedName>
        <fullName evidence="3">Lipoprotein</fullName>
    </recommendedName>
</protein>
<proteinExistence type="predicted"/>
<gene>
    <name evidence="1" type="ORF">HCT14_03255</name>
</gene>
<organism evidence="1 2">
    <name type="scientific">Entomospira entomophila</name>
    <dbReference type="NCBI Taxonomy" id="2719988"/>
    <lineage>
        <taxon>Bacteria</taxon>
        <taxon>Pseudomonadati</taxon>
        <taxon>Spirochaetota</taxon>
        <taxon>Spirochaetia</taxon>
        <taxon>Spirochaetales</taxon>
        <taxon>Spirochaetaceae</taxon>
        <taxon>Entomospira</taxon>
    </lineage>
</organism>
<accession>A0A968KSN9</accession>
<reference evidence="1 2" key="1">
    <citation type="submission" date="2020-03" db="EMBL/GenBank/DDBJ databases">
        <title>Spirochaetal bacteria isolated from arthropods constitute a novel genus Entomospira genus novum within the order Spirochaetales.</title>
        <authorList>
            <person name="Grana-Miraglia L."/>
            <person name="Sikutova S."/>
            <person name="Fingerle V."/>
            <person name="Sing A."/>
            <person name="Castillo-Ramirez S."/>
            <person name="Margos G."/>
            <person name="Rudolf I."/>
        </authorList>
    </citation>
    <scope>NUCLEOTIDE SEQUENCE [LARGE SCALE GENOMIC DNA]</scope>
    <source>
        <strain evidence="1 2">BR193</strain>
    </source>
</reference>
<evidence type="ECO:0000313" key="1">
    <source>
        <dbReference type="EMBL" id="NIZ40532.1"/>
    </source>
</evidence>
<evidence type="ECO:0000313" key="2">
    <source>
        <dbReference type="Proteomes" id="UP000711995"/>
    </source>
</evidence>
<dbReference type="EMBL" id="JAATLJ010000001">
    <property type="protein sequence ID" value="NIZ40532.1"/>
    <property type="molecule type" value="Genomic_DNA"/>
</dbReference>
<evidence type="ECO:0008006" key="3">
    <source>
        <dbReference type="Google" id="ProtNLM"/>
    </source>
</evidence>
<keyword evidence="2" id="KW-1185">Reference proteome</keyword>
<dbReference type="AlphaFoldDB" id="A0A968KSN9"/>
<dbReference type="Proteomes" id="UP000711995">
    <property type="component" value="Unassembled WGS sequence"/>
</dbReference>
<sequence>MLHILRFSILVFFLCGCGLPSSYVVPVPQITNITGSRINFSLERSNGFVLYYRVYEPNQNPNRDLSGSVYSREEDIFRYFQYYKSYPSNATSIIRPRFIWQPTQADSPPYNISLDALTGGISIWDGQGRLVFEDALQRSNLLDFTLFQRGDSDLPNGFGSVTGHLAWAAMNMELNTTTMTIQNSMPVYLHHVTINIG</sequence>